<evidence type="ECO:0000313" key="2">
    <source>
        <dbReference type="Proteomes" id="UP000218238"/>
    </source>
</evidence>
<protein>
    <recommendedName>
        <fullName evidence="3">NADH:flavin oxidoreductase/NADH oxidase N-terminal domain-containing protein</fullName>
    </recommendedName>
</protein>
<evidence type="ECO:0000313" key="1">
    <source>
        <dbReference type="EMBL" id="PAX51341.1"/>
    </source>
</evidence>
<organism evidence="1 2">
    <name type="scientific">Brunnivagina elsteri CCALA 953</name>
    <dbReference type="NCBI Taxonomy" id="987040"/>
    <lineage>
        <taxon>Bacteria</taxon>
        <taxon>Bacillati</taxon>
        <taxon>Cyanobacteriota</taxon>
        <taxon>Cyanophyceae</taxon>
        <taxon>Nostocales</taxon>
        <taxon>Calotrichaceae</taxon>
        <taxon>Brunnivagina</taxon>
    </lineage>
</organism>
<reference evidence="1 2" key="1">
    <citation type="submission" date="2017-08" db="EMBL/GenBank/DDBJ databases">
        <title>Draft genome sequence of filamentous cyanobacterium Calothrix elsteri CCALA 953.</title>
        <authorList>
            <person name="Gagunashvili A.N."/>
            <person name="Elster J."/>
            <person name="Andresson O.S."/>
        </authorList>
    </citation>
    <scope>NUCLEOTIDE SEQUENCE [LARGE SCALE GENOMIC DNA]</scope>
    <source>
        <strain evidence="1 2">CCALA 953</strain>
    </source>
</reference>
<gene>
    <name evidence="1" type="ORF">CK510_25325</name>
</gene>
<evidence type="ECO:0008006" key="3">
    <source>
        <dbReference type="Google" id="ProtNLM"/>
    </source>
</evidence>
<dbReference type="RefSeq" id="WP_095724306.1">
    <property type="nucleotide sequence ID" value="NZ_NTFS01000414.1"/>
</dbReference>
<name>A0A2A2TCB6_9CYAN</name>
<proteinExistence type="predicted"/>
<dbReference type="OrthoDB" id="9772736at2"/>
<dbReference type="AlphaFoldDB" id="A0A2A2TCB6"/>
<dbReference type="Proteomes" id="UP000218238">
    <property type="component" value="Unassembled WGS sequence"/>
</dbReference>
<keyword evidence="2" id="KW-1185">Reference proteome</keyword>
<comment type="caution">
    <text evidence="1">The sequence shown here is derived from an EMBL/GenBank/DDBJ whole genome shotgun (WGS) entry which is preliminary data.</text>
</comment>
<accession>A0A2A2TCB6</accession>
<sequence>MASTSIGKIRNKTDTGCASVGFITNAIQADEIIRNQRADIVLLAREMLRDRTSKDRLSRCQGTALEECRNATSTIC</sequence>
<dbReference type="EMBL" id="NTFS01000414">
    <property type="protein sequence ID" value="PAX51341.1"/>
    <property type="molecule type" value="Genomic_DNA"/>
</dbReference>